<accession>A0AAD1XX75</accession>
<name>A0AAD1XX75_EUPCR</name>
<dbReference type="SUPFAM" id="SSF63737">
    <property type="entry name" value="Leukotriene A4 hydrolase N-terminal domain"/>
    <property type="match status" value="1"/>
</dbReference>
<dbReference type="InterPro" id="IPR042097">
    <property type="entry name" value="Aminopeptidase_N-like_N_sf"/>
</dbReference>
<feature type="domain" description="Aminopeptidase N-like N-terminal" evidence="2">
    <location>
        <begin position="57"/>
        <end position="202"/>
    </location>
</feature>
<dbReference type="SUPFAM" id="SSF55486">
    <property type="entry name" value="Metalloproteases ('zincins'), catalytic domain"/>
    <property type="match status" value="1"/>
</dbReference>
<dbReference type="GO" id="GO:0005615">
    <property type="term" value="C:extracellular space"/>
    <property type="evidence" value="ECO:0007669"/>
    <property type="project" value="TreeGrafter"/>
</dbReference>
<proteinExistence type="predicted"/>
<feature type="domain" description="Peptidase M1 membrane alanine aminopeptidase" evidence="1">
    <location>
        <begin position="292"/>
        <end position="495"/>
    </location>
</feature>
<dbReference type="GO" id="GO:0005737">
    <property type="term" value="C:cytoplasm"/>
    <property type="evidence" value="ECO:0007669"/>
    <property type="project" value="TreeGrafter"/>
</dbReference>
<dbReference type="InterPro" id="IPR045357">
    <property type="entry name" value="Aminopeptidase_N-like_N"/>
</dbReference>
<organism evidence="3 4">
    <name type="scientific">Euplotes crassus</name>
    <dbReference type="NCBI Taxonomy" id="5936"/>
    <lineage>
        <taxon>Eukaryota</taxon>
        <taxon>Sar</taxon>
        <taxon>Alveolata</taxon>
        <taxon>Ciliophora</taxon>
        <taxon>Intramacronucleata</taxon>
        <taxon>Spirotrichea</taxon>
        <taxon>Hypotrichia</taxon>
        <taxon>Euplotida</taxon>
        <taxon>Euplotidae</taxon>
        <taxon>Moneuplotes</taxon>
    </lineage>
</organism>
<dbReference type="CDD" id="cd09602">
    <property type="entry name" value="M1_APN"/>
    <property type="match status" value="1"/>
</dbReference>
<dbReference type="GO" id="GO:0006508">
    <property type="term" value="P:proteolysis"/>
    <property type="evidence" value="ECO:0007669"/>
    <property type="project" value="TreeGrafter"/>
</dbReference>
<comment type="caution">
    <text evidence="3">The sequence shown here is derived from an EMBL/GenBank/DDBJ whole genome shotgun (WGS) entry which is preliminary data.</text>
</comment>
<evidence type="ECO:0000259" key="2">
    <source>
        <dbReference type="Pfam" id="PF17900"/>
    </source>
</evidence>
<dbReference type="EMBL" id="CAMPGE010022724">
    <property type="protein sequence ID" value="CAI2380745.1"/>
    <property type="molecule type" value="Genomic_DNA"/>
</dbReference>
<dbReference type="Proteomes" id="UP001295684">
    <property type="component" value="Unassembled WGS sequence"/>
</dbReference>
<dbReference type="Gene3D" id="1.10.390.10">
    <property type="entry name" value="Neutral Protease Domain 2"/>
    <property type="match status" value="1"/>
</dbReference>
<evidence type="ECO:0000313" key="3">
    <source>
        <dbReference type="EMBL" id="CAI2380745.1"/>
    </source>
</evidence>
<dbReference type="PANTHER" id="PTHR11533:SF299">
    <property type="entry name" value="AMINOPEPTIDASE"/>
    <property type="match status" value="1"/>
</dbReference>
<protein>
    <recommendedName>
        <fullName evidence="5">Aminopeptidase</fullName>
    </recommendedName>
</protein>
<dbReference type="GO" id="GO:0008270">
    <property type="term" value="F:zinc ion binding"/>
    <property type="evidence" value="ECO:0007669"/>
    <property type="project" value="InterPro"/>
</dbReference>
<dbReference type="InterPro" id="IPR014782">
    <property type="entry name" value="Peptidase_M1_dom"/>
</dbReference>
<evidence type="ECO:0008006" key="5">
    <source>
        <dbReference type="Google" id="ProtNLM"/>
    </source>
</evidence>
<dbReference type="Gene3D" id="2.60.40.1730">
    <property type="entry name" value="tricorn interacting facor f3 domain"/>
    <property type="match status" value="1"/>
</dbReference>
<sequence>MESLITTPQINLLKFIDDSKTSQIKINQHISSPLYREQAEKRSKMISDIFYDLLLVLPKGDYYCGRVVIYFVLNSEEDTIFLDYEFYSIQEIEVNGCNVPIDPDAADLNDLLNHKYFVEGSNCIRIKYVNKYKKTGIGLHKFIDPSDQKEYIYSQFAIYNAHKVFPCFDQPDLKARMGLTLVSPESHENLSNSQEIIQIKSKSSHEECEELLDNYNLGFAKDLFTGGYKISKFSNDQLMSSYLFCIISGPFDVHSREENIPGRDTKLKMRYLCRESLKPKANKIYEDVHEATLTGIYWYSDFFGTPFVWEKYDQIFCPEFKFGAMENAGAVTISETSIPLEEYTTNKCLSIQNIVLHELCHMWFGNLCTMKWWNDLWLNEAFATYMSYLCVDQNQSLSSKTPGIWIAFNKGKQSAINIDTLSNTHPIVKYTPHTDSAEDLLNSITYGKGPSFLKQLVKIIGIDLMKQTCSLYFKKFAWQNTTLEDFVSCLVESSEGITFEENFNLEKFCVDFLNSKGVNTIYAKINENEEEEEDSTCVSFIQKQGVHSSKVNHQLIDYCIISKNSQENSYDFNYYSLMLNDKRNYEQRVEHSECSVSTSFVIPNSGDHAYIQAIPDNFLIKELQNGLLSKIPDEVDRVIVWRGIVSLCSKMKLKPSALMNIIYENFPDEENLMIQDILGPCFFSCAFHYLPRARFESICKKLCLRYYRRILEIAQKFEEEPTKHYEELIKVLKSSMINYLYGNEQAQMATKWLQKGYITDEEDKIVEALNLTLSDRHKLLKEIFQYDSIDLKVKQELLQKELDVDKSDTAHRLKICCDSSIPDLENKAKVWEMIIHPWDYQLSIYDYKEYIRGFMAISQWELLKEYEDKYLEALPTFADCGDKEYMDTFVSEAYPKFLNDEDGYLQKLEEIYSRYRLKDPIKYDSFLRLVGGQQYEYIKGYRSIRNYEMQDSDSDGQEGAPQPCTGS</sequence>
<dbReference type="InterPro" id="IPR027268">
    <property type="entry name" value="Peptidase_M4/M1_CTD_sf"/>
</dbReference>
<dbReference type="GO" id="GO:0043171">
    <property type="term" value="P:peptide catabolic process"/>
    <property type="evidence" value="ECO:0007669"/>
    <property type="project" value="TreeGrafter"/>
</dbReference>
<keyword evidence="4" id="KW-1185">Reference proteome</keyword>
<dbReference type="Pfam" id="PF01433">
    <property type="entry name" value="Peptidase_M1"/>
    <property type="match status" value="1"/>
</dbReference>
<evidence type="ECO:0000313" key="4">
    <source>
        <dbReference type="Proteomes" id="UP001295684"/>
    </source>
</evidence>
<dbReference type="GO" id="GO:0070006">
    <property type="term" value="F:metalloaminopeptidase activity"/>
    <property type="evidence" value="ECO:0007669"/>
    <property type="project" value="TreeGrafter"/>
</dbReference>
<evidence type="ECO:0000259" key="1">
    <source>
        <dbReference type="Pfam" id="PF01433"/>
    </source>
</evidence>
<dbReference type="Pfam" id="PF17900">
    <property type="entry name" value="Peptidase_M1_N"/>
    <property type="match status" value="1"/>
</dbReference>
<gene>
    <name evidence="3" type="ORF">ECRASSUSDP1_LOCUS22185</name>
</gene>
<dbReference type="GO" id="GO:0016020">
    <property type="term" value="C:membrane"/>
    <property type="evidence" value="ECO:0007669"/>
    <property type="project" value="TreeGrafter"/>
</dbReference>
<dbReference type="PANTHER" id="PTHR11533">
    <property type="entry name" value="PROTEASE M1 ZINC METALLOPROTEASE"/>
    <property type="match status" value="1"/>
</dbReference>
<dbReference type="GO" id="GO:0042277">
    <property type="term" value="F:peptide binding"/>
    <property type="evidence" value="ECO:0007669"/>
    <property type="project" value="TreeGrafter"/>
</dbReference>
<reference evidence="3" key="1">
    <citation type="submission" date="2023-07" db="EMBL/GenBank/DDBJ databases">
        <authorList>
            <consortium name="AG Swart"/>
            <person name="Singh M."/>
            <person name="Singh A."/>
            <person name="Seah K."/>
            <person name="Emmerich C."/>
        </authorList>
    </citation>
    <scope>NUCLEOTIDE SEQUENCE</scope>
    <source>
        <strain evidence="3">DP1</strain>
    </source>
</reference>
<dbReference type="AlphaFoldDB" id="A0AAD1XX75"/>
<dbReference type="InterPro" id="IPR050344">
    <property type="entry name" value="Peptidase_M1_aminopeptidases"/>
</dbReference>